<dbReference type="CDD" id="cd01378">
    <property type="entry name" value="MYSc_Myo1"/>
    <property type="match status" value="1"/>
</dbReference>
<dbReference type="GO" id="GO:0051015">
    <property type="term" value="F:actin filament binding"/>
    <property type="evidence" value="ECO:0007669"/>
    <property type="project" value="TreeGrafter"/>
</dbReference>
<dbReference type="InterPro" id="IPR036028">
    <property type="entry name" value="SH3-like_dom_sf"/>
</dbReference>
<dbReference type="SMART" id="SM00326">
    <property type="entry name" value="SH3"/>
    <property type="match status" value="1"/>
</dbReference>
<dbReference type="FunFam" id="1.10.10.820:FF:000001">
    <property type="entry name" value="Myosin heavy chain"/>
    <property type="match status" value="1"/>
</dbReference>
<evidence type="ECO:0000259" key="11">
    <source>
        <dbReference type="PROSITE" id="PS50002"/>
    </source>
</evidence>
<dbReference type="SMART" id="SM00242">
    <property type="entry name" value="MYSc"/>
    <property type="match status" value="1"/>
</dbReference>
<dbReference type="SUPFAM" id="SSF52540">
    <property type="entry name" value="P-loop containing nucleoside triphosphate hydrolases"/>
    <property type="match status" value="1"/>
</dbReference>
<dbReference type="InterPro" id="IPR001609">
    <property type="entry name" value="Myosin_head_motor_dom-like"/>
</dbReference>
<evidence type="ECO:0000256" key="1">
    <source>
        <dbReference type="ARBA" id="ARBA00008314"/>
    </source>
</evidence>
<dbReference type="GO" id="GO:0016459">
    <property type="term" value="C:myosin complex"/>
    <property type="evidence" value="ECO:0007669"/>
    <property type="project" value="UniProtKB-KW"/>
</dbReference>
<dbReference type="Proteomes" id="UP001149090">
    <property type="component" value="Unassembled WGS sequence"/>
</dbReference>
<evidence type="ECO:0000256" key="5">
    <source>
        <dbReference type="ARBA" id="ARBA00023123"/>
    </source>
</evidence>
<feature type="compositionally biased region" description="Polar residues" evidence="10">
    <location>
        <begin position="1061"/>
        <end position="1073"/>
    </location>
</feature>
<dbReference type="PROSITE" id="PS50002">
    <property type="entry name" value="SH3"/>
    <property type="match status" value="1"/>
</dbReference>
<sequence>MGFTWESTSNRVGVDDLVLLTKINESQIVENLKKRLQAEIIYTYIGFVLIAVNPYRKIDGMYSDEKIKEYRGKYSHELAPHIYSLADRVYHDLTSRKQSQAIIITGESGAGKTESAKLIMQYISAVSGGGPGIEKVKQVILQSNQILESFGNATTLQNNNSSRFGKYLEIQFNEFGSPEGGRVRNYLLEKSRVVYQQLGERTFHIFYQLTMGAPKDVREYFGITSPDDFFYTNQGQKPQTDGMDETKEYNLTRQSMTDIGLSEDEQNDLFRTVAAIIHLGNITFYPDDNGNSKVQDENQLSWTAGLLGVDPMALSYSLTFRTIQTGMSTSRRGTTYNVPQNVDQAYFSRDALAKAIYTRMFDYVVDCVNKALGETDSVLVLGILDIFGFEIFKNNGFEQFCINFVNEKLQQIFIELTLKMEQEEYVKEGIKWEPIDYFDNKICCDLIEGKKPPGIITILNDVCLMPQSQIQSQDEKFLVKLDEQLNGHQRYMRSMQSSTRFSIHHYAGEVEYEAFGFCEKNTDTLFNDLIQLAQSSDFGFLVSLFPEKISSDNKKRPTSTGTKVRENASELVENLMKCVPSYIRCIRPNPNKKPCTSDTELVTHQVRYLGLLENVRVRRAGFAFRQEFDRFVHHYGVLCDKTWPYFKGPPEEGCKILLNYIQLDQKEWQLGKTKVFIRHPESLFLIEEMRERKYHESARKIQKCYRMWKARKYFLELRAQASDLLFGKKQRRRLSINRVFNGDYINYMSNPKIRLVMEKANYENEKLFYSNKVYLVGYSRFRKIARREDRDLLVTENALYSIALVSIKVNKKKIKQLQIARRIPLMNIQGAQLSTLADSFVNLKISDYDFFIEDDKKTELITVLKEKIEAIGGSFTLTFSDSFQSKEKKGNFREISFKMDSTANPFFPNLKGSSKSLSVGVIQGLSSDTRPRAIAFKGGYSDNSGGGYSPTETNSSPPPRTGRGPPPVIPTGPRPTPRSRRGPPPITPRARSSSPTNSPKIPPPRTSRGPPPLTPRARSTSPRSISPRSTTSRSPPPLTPRARTVSPKSNSPTRGPPIRSRVSSPTRGPSVTPRSRGPPPIPRARSTSPKTNEIRLKALFTYEATSSDELTFSKGDIIILIKKDDSGWWHGEINGQKGTFPYNYVEQI</sequence>
<accession>A0A9Q0LC16</accession>
<evidence type="ECO:0000256" key="6">
    <source>
        <dbReference type="ARBA" id="ARBA00023175"/>
    </source>
</evidence>
<dbReference type="InterPro" id="IPR036961">
    <property type="entry name" value="Kinesin_motor_dom_sf"/>
</dbReference>
<evidence type="ECO:0000256" key="8">
    <source>
        <dbReference type="PROSITE-ProRule" id="PRU00192"/>
    </source>
</evidence>
<dbReference type="GO" id="GO:0006897">
    <property type="term" value="P:endocytosis"/>
    <property type="evidence" value="ECO:0007669"/>
    <property type="project" value="TreeGrafter"/>
</dbReference>
<dbReference type="InterPro" id="IPR027417">
    <property type="entry name" value="P-loop_NTPase"/>
</dbReference>
<keyword evidence="4 9" id="KW-0067">ATP-binding</keyword>
<dbReference type="Pfam" id="PF00063">
    <property type="entry name" value="Myosin_head"/>
    <property type="match status" value="1"/>
</dbReference>
<feature type="binding site" evidence="9">
    <location>
        <begin position="106"/>
        <end position="113"/>
    </location>
    <ligand>
        <name>ATP</name>
        <dbReference type="ChEBI" id="CHEBI:30616"/>
    </ligand>
</feature>
<evidence type="ECO:0000256" key="7">
    <source>
        <dbReference type="ARBA" id="ARBA00023203"/>
    </source>
</evidence>
<dbReference type="GO" id="GO:0005886">
    <property type="term" value="C:plasma membrane"/>
    <property type="evidence" value="ECO:0007669"/>
    <property type="project" value="TreeGrafter"/>
</dbReference>
<dbReference type="PRINTS" id="PR00452">
    <property type="entry name" value="SH3DOMAIN"/>
</dbReference>
<feature type="compositionally biased region" description="Low complexity" evidence="10">
    <location>
        <begin position="1015"/>
        <end position="1033"/>
    </location>
</feature>
<evidence type="ECO:0000313" key="15">
    <source>
        <dbReference type="Proteomes" id="UP001149090"/>
    </source>
</evidence>
<dbReference type="Gene3D" id="1.20.5.4820">
    <property type="match status" value="1"/>
</dbReference>
<evidence type="ECO:0000259" key="13">
    <source>
        <dbReference type="PROSITE" id="PS51757"/>
    </source>
</evidence>
<evidence type="ECO:0000313" key="14">
    <source>
        <dbReference type="EMBL" id="KAJ5069604.1"/>
    </source>
</evidence>
<feature type="region of interest" description="Disordered" evidence="10">
    <location>
        <begin position="934"/>
        <end position="1092"/>
    </location>
</feature>
<dbReference type="Gene3D" id="1.10.10.820">
    <property type="match status" value="1"/>
</dbReference>
<dbReference type="OMA" id="PPEEYQM"/>
<dbReference type="Pfam" id="PF14604">
    <property type="entry name" value="SH3_9"/>
    <property type="match status" value="1"/>
</dbReference>
<dbReference type="EMBL" id="JAPDFW010000103">
    <property type="protein sequence ID" value="KAJ5069604.1"/>
    <property type="molecule type" value="Genomic_DNA"/>
</dbReference>
<keyword evidence="15" id="KW-1185">Reference proteome</keyword>
<evidence type="ECO:0000259" key="12">
    <source>
        <dbReference type="PROSITE" id="PS51456"/>
    </source>
</evidence>
<evidence type="ECO:0000256" key="4">
    <source>
        <dbReference type="ARBA" id="ARBA00022840"/>
    </source>
</evidence>
<dbReference type="InterPro" id="IPR010926">
    <property type="entry name" value="Myosin_TH1"/>
</dbReference>
<keyword evidence="2 8" id="KW-0728">SH3 domain</keyword>
<keyword evidence="3 9" id="KW-0547">Nucleotide-binding</keyword>
<dbReference type="Gene3D" id="3.40.850.10">
    <property type="entry name" value="Kinesin motor domain"/>
    <property type="match status" value="1"/>
</dbReference>
<dbReference type="Gene3D" id="2.30.30.40">
    <property type="entry name" value="SH3 Domains"/>
    <property type="match status" value="1"/>
</dbReference>
<dbReference type="PRINTS" id="PR00193">
    <property type="entry name" value="MYOSINHEAVY"/>
</dbReference>
<gene>
    <name evidence="14" type="ORF">M0811_02174</name>
</gene>
<dbReference type="SUPFAM" id="SSF50044">
    <property type="entry name" value="SH3-domain"/>
    <property type="match status" value="1"/>
</dbReference>
<keyword evidence="5 9" id="KW-0518">Myosin</keyword>
<dbReference type="InterPro" id="IPR036072">
    <property type="entry name" value="MYSc_Myo1"/>
</dbReference>
<proteinExistence type="inferred from homology"/>
<dbReference type="GO" id="GO:0005524">
    <property type="term" value="F:ATP binding"/>
    <property type="evidence" value="ECO:0007669"/>
    <property type="project" value="UniProtKB-UniRule"/>
</dbReference>
<evidence type="ECO:0000256" key="9">
    <source>
        <dbReference type="PROSITE-ProRule" id="PRU00782"/>
    </source>
</evidence>
<feature type="compositionally biased region" description="Pro residues" evidence="10">
    <location>
        <begin position="956"/>
        <end position="987"/>
    </location>
</feature>
<name>A0A9Q0LC16_ANAIG</name>
<dbReference type="FunFam" id="1.20.58.530:FF:000007">
    <property type="entry name" value="Myosin IE"/>
    <property type="match status" value="1"/>
</dbReference>
<dbReference type="AlphaFoldDB" id="A0A9Q0LC16"/>
<comment type="caution">
    <text evidence="14">The sequence shown here is derived from an EMBL/GenBank/DDBJ whole genome shotgun (WGS) entry which is preliminary data.</text>
</comment>
<dbReference type="InterPro" id="IPR000048">
    <property type="entry name" value="IQ_motif_EF-hand-BS"/>
</dbReference>
<dbReference type="PROSITE" id="PS51456">
    <property type="entry name" value="MYOSIN_MOTOR"/>
    <property type="match status" value="1"/>
</dbReference>
<feature type="compositionally biased region" description="Pro residues" evidence="10">
    <location>
        <begin position="1000"/>
        <end position="1014"/>
    </location>
</feature>
<feature type="region of interest" description="Actin-binding" evidence="9">
    <location>
        <begin position="568"/>
        <end position="590"/>
    </location>
</feature>
<keyword evidence="7 9" id="KW-0009">Actin-binding</keyword>
<feature type="domain" description="TH1" evidence="13">
    <location>
        <begin position="729"/>
        <end position="923"/>
    </location>
</feature>
<dbReference type="PANTHER" id="PTHR13140">
    <property type="entry name" value="MYOSIN"/>
    <property type="match status" value="1"/>
</dbReference>
<evidence type="ECO:0000256" key="10">
    <source>
        <dbReference type="SAM" id="MobiDB-lite"/>
    </source>
</evidence>
<organism evidence="14 15">
    <name type="scientific">Anaeramoeba ignava</name>
    <name type="common">Anaerobic marine amoeba</name>
    <dbReference type="NCBI Taxonomy" id="1746090"/>
    <lineage>
        <taxon>Eukaryota</taxon>
        <taxon>Metamonada</taxon>
        <taxon>Anaeramoebidae</taxon>
        <taxon>Anaeramoeba</taxon>
    </lineage>
</organism>
<evidence type="ECO:0000256" key="3">
    <source>
        <dbReference type="ARBA" id="ARBA00022741"/>
    </source>
</evidence>
<reference evidence="14" key="1">
    <citation type="submission" date="2022-10" db="EMBL/GenBank/DDBJ databases">
        <title>Novel sulphate-reducing endosymbionts in the free-living metamonad Anaeramoeba.</title>
        <authorList>
            <person name="Jerlstrom-Hultqvist J."/>
            <person name="Cepicka I."/>
            <person name="Gallot-Lavallee L."/>
            <person name="Salas-Leiva D."/>
            <person name="Curtis B.A."/>
            <person name="Zahonova K."/>
            <person name="Pipaliya S."/>
            <person name="Dacks J."/>
            <person name="Roger A.J."/>
        </authorList>
    </citation>
    <scope>NUCLEOTIDE SEQUENCE</scope>
    <source>
        <strain evidence="14">BMAN</strain>
    </source>
</reference>
<feature type="domain" description="SH3" evidence="11">
    <location>
        <begin position="1091"/>
        <end position="1148"/>
    </location>
</feature>
<keyword evidence="6 9" id="KW-0505">Motor protein</keyword>
<dbReference type="GO" id="GO:0005737">
    <property type="term" value="C:cytoplasm"/>
    <property type="evidence" value="ECO:0007669"/>
    <property type="project" value="TreeGrafter"/>
</dbReference>
<dbReference type="OrthoDB" id="6108017at2759"/>
<feature type="domain" description="Myosin motor" evidence="12">
    <location>
        <begin position="12"/>
        <end position="691"/>
    </location>
</feature>
<dbReference type="PROSITE" id="PS50096">
    <property type="entry name" value="IQ"/>
    <property type="match status" value="1"/>
</dbReference>
<dbReference type="Gene3D" id="1.20.120.720">
    <property type="entry name" value="Myosin VI head, motor domain, U50 subdomain"/>
    <property type="match status" value="1"/>
</dbReference>
<evidence type="ECO:0000256" key="2">
    <source>
        <dbReference type="ARBA" id="ARBA00022443"/>
    </source>
</evidence>
<dbReference type="GO" id="GO:0007015">
    <property type="term" value="P:actin filament organization"/>
    <property type="evidence" value="ECO:0007669"/>
    <property type="project" value="TreeGrafter"/>
</dbReference>
<dbReference type="InterPro" id="IPR001452">
    <property type="entry name" value="SH3_domain"/>
</dbReference>
<dbReference type="Pfam" id="PF00612">
    <property type="entry name" value="IQ"/>
    <property type="match status" value="1"/>
</dbReference>
<dbReference type="PROSITE" id="PS51757">
    <property type="entry name" value="TH1"/>
    <property type="match status" value="1"/>
</dbReference>
<comment type="similarity">
    <text evidence="1 9">Belongs to the TRAFAC class myosin-kinesin ATPase superfamily. Myosin family.</text>
</comment>
<dbReference type="FunFam" id="2.30.30.40:FF:000072">
    <property type="entry name" value="Unconventional Myosin IB"/>
    <property type="match status" value="1"/>
</dbReference>
<dbReference type="CDD" id="cd23767">
    <property type="entry name" value="IQCD"/>
    <property type="match status" value="1"/>
</dbReference>
<dbReference type="PANTHER" id="PTHR13140:SF729">
    <property type="entry name" value="UNCONVENTIONAL MYOSIN-IE"/>
    <property type="match status" value="1"/>
</dbReference>
<dbReference type="Gene3D" id="1.20.58.530">
    <property type="match status" value="1"/>
</dbReference>
<dbReference type="Pfam" id="PF06017">
    <property type="entry name" value="Myosin_TH1"/>
    <property type="match status" value="1"/>
</dbReference>
<protein>
    <submittedName>
        <fullName evidence="14">Unconventional myosin-ie</fullName>
    </submittedName>
</protein>
<dbReference type="GO" id="GO:0000146">
    <property type="term" value="F:microfilament motor activity"/>
    <property type="evidence" value="ECO:0007669"/>
    <property type="project" value="TreeGrafter"/>
</dbReference>